<evidence type="ECO:0000313" key="2">
    <source>
        <dbReference type="Proteomes" id="UP000030700"/>
    </source>
</evidence>
<protein>
    <submittedName>
        <fullName evidence="1">Uncharacterized protein</fullName>
    </submittedName>
</protein>
<dbReference type="Proteomes" id="UP000030700">
    <property type="component" value="Unassembled WGS sequence"/>
</dbReference>
<accession>A0A081BRS8</accession>
<keyword evidence="2" id="KW-1185">Reference proteome</keyword>
<dbReference type="AlphaFoldDB" id="A0A081BRS8"/>
<dbReference type="EMBL" id="DF820460">
    <property type="protein sequence ID" value="GAK54109.1"/>
    <property type="molecule type" value="Genomic_DNA"/>
</dbReference>
<proteinExistence type="predicted"/>
<organism evidence="1 2">
    <name type="scientific">Candidatus Moduliflexus flocculans</name>
    <dbReference type="NCBI Taxonomy" id="1499966"/>
    <lineage>
        <taxon>Bacteria</taxon>
        <taxon>Candidatus Moduliflexota</taxon>
        <taxon>Candidatus Moduliflexia</taxon>
        <taxon>Candidatus Moduliflexales</taxon>
        <taxon>Candidatus Moduliflexaceae</taxon>
    </lineage>
</organism>
<name>A0A081BRS8_9BACT</name>
<gene>
    <name evidence="1" type="ORF">U14_05387</name>
</gene>
<evidence type="ECO:0000313" key="1">
    <source>
        <dbReference type="EMBL" id="GAK54109.1"/>
    </source>
</evidence>
<sequence>MCLAVLTYKVTGKLSDTLKVSDSYFFAITFCVITFSSYHETHEIHEKIKTFRQMIEELPIFSCISCVPW</sequence>
<dbReference type="STRING" id="1499966.U14_05387"/>
<dbReference type="HOGENOM" id="CLU_2767447_0_0_0"/>
<reference evidence="1 2" key="1">
    <citation type="journal article" date="2015" name="PeerJ">
        <title>First genomic representation of candidate bacterial phylum KSB3 points to enhanced environmental sensing as a trigger of wastewater bulking.</title>
        <authorList>
            <person name="Sekiguchi Y."/>
            <person name="Ohashi A."/>
            <person name="Parks D.H."/>
            <person name="Yamauchi T."/>
            <person name="Tyson G.W."/>
            <person name="Hugenholtz P."/>
        </authorList>
    </citation>
    <scope>NUCLEOTIDE SEQUENCE [LARGE SCALE GENOMIC DNA]</scope>
</reference>